<keyword evidence="9 14" id="KW-0256">Endoplasmic reticulum</keyword>
<proteinExistence type="inferred from homology"/>
<evidence type="ECO:0000313" key="17">
    <source>
        <dbReference type="Proteomes" id="UP001152797"/>
    </source>
</evidence>
<evidence type="ECO:0000256" key="3">
    <source>
        <dbReference type="ARBA" id="ARBA00005189"/>
    </source>
</evidence>
<evidence type="ECO:0000256" key="14">
    <source>
        <dbReference type="RuleBase" id="RU367023"/>
    </source>
</evidence>
<evidence type="ECO:0000256" key="9">
    <source>
        <dbReference type="ARBA" id="ARBA00022824"/>
    </source>
</evidence>
<dbReference type="GO" id="GO:0005789">
    <property type="term" value="C:endoplasmic reticulum membrane"/>
    <property type="evidence" value="ECO:0007669"/>
    <property type="project" value="UniProtKB-SubCell"/>
</dbReference>
<keyword evidence="7" id="KW-0812">Transmembrane</keyword>
<keyword evidence="10" id="KW-1133">Transmembrane helix</keyword>
<evidence type="ECO:0000256" key="8">
    <source>
        <dbReference type="ARBA" id="ARBA00022798"/>
    </source>
</evidence>
<dbReference type="Proteomes" id="UP001152797">
    <property type="component" value="Unassembled WGS sequence"/>
</dbReference>
<evidence type="ECO:0000256" key="13">
    <source>
        <dbReference type="ARBA" id="ARBA00023315"/>
    </source>
</evidence>
<evidence type="ECO:0000256" key="10">
    <source>
        <dbReference type="ARBA" id="ARBA00022989"/>
    </source>
</evidence>
<comment type="pathway">
    <text evidence="2">Glycerolipid metabolism; triacylglycerol biosynthesis.</text>
</comment>
<evidence type="ECO:0000256" key="2">
    <source>
        <dbReference type="ARBA" id="ARBA00004771"/>
    </source>
</evidence>
<comment type="caution">
    <text evidence="15">The sequence shown here is derived from an EMBL/GenBank/DDBJ whole genome shotgun (WGS) entry which is preliminary data.</text>
</comment>
<evidence type="ECO:0000313" key="15">
    <source>
        <dbReference type="EMBL" id="CAI3994131.1"/>
    </source>
</evidence>
<dbReference type="GO" id="GO:0004144">
    <property type="term" value="F:diacylglycerol O-acyltransferase activity"/>
    <property type="evidence" value="ECO:0007669"/>
    <property type="project" value="TreeGrafter"/>
</dbReference>
<keyword evidence="13 16" id="KW-0012">Acyltransferase</keyword>
<dbReference type="AlphaFoldDB" id="A0A9P1FZQ0"/>
<dbReference type="PANTHER" id="PTHR12317">
    <property type="entry name" value="DIACYLGLYCEROL O-ACYLTRANSFERASE"/>
    <property type="match status" value="1"/>
</dbReference>
<keyword evidence="17" id="KW-1185">Reference proteome</keyword>
<evidence type="ECO:0000256" key="7">
    <source>
        <dbReference type="ARBA" id="ARBA00022692"/>
    </source>
</evidence>
<dbReference type="PANTHER" id="PTHR12317:SF0">
    <property type="entry name" value="ACYLTRANSFERASE"/>
    <property type="match status" value="1"/>
</dbReference>
<evidence type="ECO:0000256" key="5">
    <source>
        <dbReference type="ARBA" id="ARBA00022516"/>
    </source>
</evidence>
<accession>A0A9P1FZQ0</accession>
<dbReference type="GO" id="GO:0019432">
    <property type="term" value="P:triglyceride biosynthetic process"/>
    <property type="evidence" value="ECO:0007669"/>
    <property type="project" value="TreeGrafter"/>
</dbReference>
<organism evidence="15">
    <name type="scientific">Cladocopium goreaui</name>
    <dbReference type="NCBI Taxonomy" id="2562237"/>
    <lineage>
        <taxon>Eukaryota</taxon>
        <taxon>Sar</taxon>
        <taxon>Alveolata</taxon>
        <taxon>Dinophyceae</taxon>
        <taxon>Suessiales</taxon>
        <taxon>Symbiodiniaceae</taxon>
        <taxon>Cladocopium</taxon>
    </lineage>
</organism>
<dbReference type="OrthoDB" id="264532at2759"/>
<dbReference type="Pfam" id="PF03982">
    <property type="entry name" value="DAGAT"/>
    <property type="match status" value="1"/>
</dbReference>
<evidence type="ECO:0000256" key="6">
    <source>
        <dbReference type="ARBA" id="ARBA00022679"/>
    </source>
</evidence>
<evidence type="ECO:0000256" key="1">
    <source>
        <dbReference type="ARBA" id="ARBA00004477"/>
    </source>
</evidence>
<evidence type="ECO:0000313" key="16">
    <source>
        <dbReference type="EMBL" id="CAL4781443.1"/>
    </source>
</evidence>
<reference evidence="16 17" key="2">
    <citation type="submission" date="2024-05" db="EMBL/GenBank/DDBJ databases">
        <authorList>
            <person name="Chen Y."/>
            <person name="Shah S."/>
            <person name="Dougan E. K."/>
            <person name="Thang M."/>
            <person name="Chan C."/>
        </authorList>
    </citation>
    <scope>NUCLEOTIDE SEQUENCE [LARGE SCALE GENOMIC DNA]</scope>
</reference>
<dbReference type="EMBL" id="CAMXCT020001913">
    <property type="protein sequence ID" value="CAL1147506.1"/>
    <property type="molecule type" value="Genomic_DNA"/>
</dbReference>
<dbReference type="GO" id="GO:0006071">
    <property type="term" value="P:glycerol metabolic process"/>
    <property type="evidence" value="ECO:0007669"/>
    <property type="project" value="UniProtKB-KW"/>
</dbReference>
<evidence type="ECO:0000256" key="12">
    <source>
        <dbReference type="ARBA" id="ARBA00023136"/>
    </source>
</evidence>
<dbReference type="InterPro" id="IPR007130">
    <property type="entry name" value="DAGAT"/>
</dbReference>
<comment type="similarity">
    <text evidence="4 14">Belongs to the diacylglycerol acyltransferase family.</text>
</comment>
<keyword evidence="5" id="KW-0444">Lipid biosynthesis</keyword>
<evidence type="ECO:0000256" key="4">
    <source>
        <dbReference type="ARBA" id="ARBA00005420"/>
    </source>
</evidence>
<keyword evidence="12" id="KW-0472">Membrane</keyword>
<comment type="subcellular location">
    <subcellularLocation>
        <location evidence="1 14">Endoplasmic reticulum membrane</location>
        <topology evidence="1 14">Multi-pass membrane protein</topology>
    </subcellularLocation>
</comment>
<dbReference type="EMBL" id="CAMXCT010001913">
    <property type="protein sequence ID" value="CAI3994131.1"/>
    <property type="molecule type" value="Genomic_DNA"/>
</dbReference>
<dbReference type="EC" id="2.3.1.-" evidence="14"/>
<reference evidence="15" key="1">
    <citation type="submission" date="2022-10" db="EMBL/GenBank/DDBJ databases">
        <authorList>
            <person name="Chen Y."/>
            <person name="Dougan E. K."/>
            <person name="Chan C."/>
            <person name="Rhodes N."/>
            <person name="Thang M."/>
        </authorList>
    </citation>
    <scope>NUCLEOTIDE SEQUENCE</scope>
</reference>
<gene>
    <name evidence="15" type="ORF">C1SCF055_LOCUS20804</name>
</gene>
<keyword evidence="6 14" id="KW-0808">Transferase</keyword>
<name>A0A9P1FZQ0_9DINO</name>
<sequence length="419" mass="46074">MSWGLLPRLWRPQLSRPLLRLAPLKPTAGLTRTTPLRIPSLGRFSRTLLLGGAVAASLASLETSVRCAPATSQDTGLALALANDGGKVTSKPTQPPKDVKATRGVGIGRIAVAMVCWSVFASLWFVSITMPAALVWSLATAKWKLMSALLAAYCFPHVITVPALPRSATHAFWGGLQGWFPEGMEVLYVGTTPEPEPEPPSKGEKRKRLFCIHPHGIYTLGALALPDHVPEVRLCIAPYLYHFAPVFRVVAELLGVKLGSTGPRDLKRLMEKENSPMAIVPGGFEEATVTCRFTERVFLKTRAGFIKYALRHGYDLVPCFTVGDSDMFSNPQGAWKFRWWLNGLSIPAVLPWGFPVLPLLPKRVHVKLAIGPPLHMPHIENPTREEVEKHRKRYVAALQATYAEAIRGTPSAGRPLEIW</sequence>
<protein>
    <recommendedName>
        <fullName evidence="14">Acyltransferase</fullName>
        <ecNumber evidence="14">2.3.1.-</ecNumber>
    </recommendedName>
</protein>
<evidence type="ECO:0000256" key="11">
    <source>
        <dbReference type="ARBA" id="ARBA00023098"/>
    </source>
</evidence>
<comment type="pathway">
    <text evidence="3">Lipid metabolism.</text>
</comment>
<keyword evidence="8" id="KW-0319">Glycerol metabolism</keyword>
<dbReference type="EMBL" id="CAMXCT030001913">
    <property type="protein sequence ID" value="CAL4781443.1"/>
    <property type="molecule type" value="Genomic_DNA"/>
</dbReference>
<keyword evidence="11" id="KW-0443">Lipid metabolism</keyword>